<evidence type="ECO:0000256" key="6">
    <source>
        <dbReference type="ARBA" id="ARBA00023163"/>
    </source>
</evidence>
<evidence type="ECO:0000256" key="3">
    <source>
        <dbReference type="ARBA" id="ARBA00023012"/>
    </source>
</evidence>
<keyword evidence="2 7" id="KW-0597">Phosphoprotein</keyword>
<dbReference type="FunFam" id="3.40.50.2300:FF:000001">
    <property type="entry name" value="DNA-binding response regulator PhoB"/>
    <property type="match status" value="1"/>
</dbReference>
<protein>
    <submittedName>
        <fullName evidence="11">DNA-binding response regulator</fullName>
    </submittedName>
</protein>
<keyword evidence="6" id="KW-0804">Transcription</keyword>
<keyword evidence="4" id="KW-0805">Transcription regulation</keyword>
<dbReference type="SMART" id="SM00862">
    <property type="entry name" value="Trans_reg_C"/>
    <property type="match status" value="1"/>
</dbReference>
<dbReference type="Pfam" id="PF00072">
    <property type="entry name" value="Response_reg"/>
    <property type="match status" value="1"/>
</dbReference>
<accession>A0A2T6G0W9</accession>
<organism evidence="11 12">
    <name type="scientific">Paenibacillus elgii</name>
    <dbReference type="NCBI Taxonomy" id="189691"/>
    <lineage>
        <taxon>Bacteria</taxon>
        <taxon>Bacillati</taxon>
        <taxon>Bacillota</taxon>
        <taxon>Bacilli</taxon>
        <taxon>Bacillales</taxon>
        <taxon>Paenibacillaceae</taxon>
        <taxon>Paenibacillus</taxon>
    </lineage>
</organism>
<evidence type="ECO:0000313" key="11">
    <source>
        <dbReference type="EMBL" id="PUA37804.1"/>
    </source>
</evidence>
<dbReference type="InterPro" id="IPR001789">
    <property type="entry name" value="Sig_transdc_resp-reg_receiver"/>
</dbReference>
<dbReference type="GO" id="GO:0000156">
    <property type="term" value="F:phosphorelay response regulator activity"/>
    <property type="evidence" value="ECO:0007669"/>
    <property type="project" value="TreeGrafter"/>
</dbReference>
<dbReference type="GO" id="GO:0000976">
    <property type="term" value="F:transcription cis-regulatory region binding"/>
    <property type="evidence" value="ECO:0007669"/>
    <property type="project" value="TreeGrafter"/>
</dbReference>
<feature type="domain" description="OmpR/PhoB-type" evidence="10">
    <location>
        <begin position="128"/>
        <end position="227"/>
    </location>
</feature>
<dbReference type="PANTHER" id="PTHR48111:SF2">
    <property type="entry name" value="RESPONSE REGULATOR SAER"/>
    <property type="match status" value="1"/>
</dbReference>
<dbReference type="CDD" id="cd00383">
    <property type="entry name" value="trans_reg_C"/>
    <property type="match status" value="1"/>
</dbReference>
<dbReference type="EMBL" id="PYHP01000048">
    <property type="protein sequence ID" value="PUA37804.1"/>
    <property type="molecule type" value="Genomic_DNA"/>
</dbReference>
<evidence type="ECO:0000259" key="9">
    <source>
        <dbReference type="PROSITE" id="PS50110"/>
    </source>
</evidence>
<evidence type="ECO:0000256" key="8">
    <source>
        <dbReference type="PROSITE-ProRule" id="PRU01091"/>
    </source>
</evidence>
<dbReference type="Gene3D" id="3.40.50.2300">
    <property type="match status" value="1"/>
</dbReference>
<dbReference type="PANTHER" id="PTHR48111">
    <property type="entry name" value="REGULATOR OF RPOS"/>
    <property type="match status" value="1"/>
</dbReference>
<evidence type="ECO:0000256" key="7">
    <source>
        <dbReference type="PROSITE-ProRule" id="PRU00169"/>
    </source>
</evidence>
<dbReference type="Pfam" id="PF00486">
    <property type="entry name" value="Trans_reg_C"/>
    <property type="match status" value="1"/>
</dbReference>
<evidence type="ECO:0000259" key="10">
    <source>
        <dbReference type="PROSITE" id="PS51755"/>
    </source>
</evidence>
<dbReference type="Proteomes" id="UP000244184">
    <property type="component" value="Unassembled WGS sequence"/>
</dbReference>
<dbReference type="PROSITE" id="PS51755">
    <property type="entry name" value="OMPR_PHOB"/>
    <property type="match status" value="1"/>
</dbReference>
<dbReference type="Gene3D" id="1.10.10.10">
    <property type="entry name" value="Winged helix-like DNA-binding domain superfamily/Winged helix DNA-binding domain"/>
    <property type="match status" value="1"/>
</dbReference>
<dbReference type="GO" id="GO:0005829">
    <property type="term" value="C:cytosol"/>
    <property type="evidence" value="ECO:0007669"/>
    <property type="project" value="TreeGrafter"/>
</dbReference>
<dbReference type="AlphaFoldDB" id="A0A2T6G0W9"/>
<dbReference type="GO" id="GO:0032993">
    <property type="term" value="C:protein-DNA complex"/>
    <property type="evidence" value="ECO:0007669"/>
    <property type="project" value="TreeGrafter"/>
</dbReference>
<sequence length="230" mass="26081">MMEKILIADDERDILTFMEDALTDEGYAVLTASGGEEVFALLKEQPDLIILDVMMPGLDGWEVCRSIRPLVTCPILFLSARGSETDRIQGLMVGGDDYLVKPFSIRELKARVQAHLRRERRSETRASRSILHFGELMLDLDAYQLHYRNRSIPLTAREFEIVQLLMMHPNQVLSRDRIYEKVWGLEAEGDSATVTEHIKKIRSKLAEADPHTEYIATVWGVGYKMGAGAS</sequence>
<dbReference type="SUPFAM" id="SSF52172">
    <property type="entry name" value="CheY-like"/>
    <property type="match status" value="1"/>
</dbReference>
<dbReference type="InterPro" id="IPR001867">
    <property type="entry name" value="OmpR/PhoB-type_DNA-bd"/>
</dbReference>
<keyword evidence="5 8" id="KW-0238">DNA-binding</keyword>
<comment type="caution">
    <text evidence="11">The sequence shown here is derived from an EMBL/GenBank/DDBJ whole genome shotgun (WGS) entry which is preliminary data.</text>
</comment>
<evidence type="ECO:0000256" key="1">
    <source>
        <dbReference type="ARBA" id="ARBA00004496"/>
    </source>
</evidence>
<dbReference type="GO" id="GO:0006355">
    <property type="term" value="P:regulation of DNA-templated transcription"/>
    <property type="evidence" value="ECO:0007669"/>
    <property type="project" value="InterPro"/>
</dbReference>
<dbReference type="Gene3D" id="6.10.250.690">
    <property type="match status" value="1"/>
</dbReference>
<feature type="modified residue" description="4-aspartylphosphate" evidence="7">
    <location>
        <position position="52"/>
    </location>
</feature>
<gene>
    <name evidence="11" type="ORF">C8Z91_18785</name>
</gene>
<dbReference type="InterPro" id="IPR039420">
    <property type="entry name" value="WalR-like"/>
</dbReference>
<comment type="subcellular location">
    <subcellularLocation>
        <location evidence="1">Cytoplasm</location>
    </subcellularLocation>
</comment>
<evidence type="ECO:0000256" key="4">
    <source>
        <dbReference type="ARBA" id="ARBA00023015"/>
    </source>
</evidence>
<evidence type="ECO:0000256" key="2">
    <source>
        <dbReference type="ARBA" id="ARBA00022553"/>
    </source>
</evidence>
<evidence type="ECO:0000313" key="12">
    <source>
        <dbReference type="Proteomes" id="UP000244184"/>
    </source>
</evidence>
<reference evidence="11 12" key="1">
    <citation type="submission" date="2018-03" db="EMBL/GenBank/DDBJ databases">
        <title>Genome sequence of Paenibacillus elgii strain AC13 an antimicrobial compound producing bacteria.</title>
        <authorList>
            <person name="Kurokawa A.S."/>
            <person name="Araujo J.F."/>
            <person name="Costa R.A."/>
            <person name="Ortega D.B."/>
            <person name="Pires A.S."/>
            <person name="Pappas G.J.Jr."/>
            <person name="Franco O.L."/>
            <person name="Barreto C."/>
            <person name="Magalhaes B.S."/>
            <person name="Kruger R.H."/>
        </authorList>
    </citation>
    <scope>NUCLEOTIDE SEQUENCE [LARGE SCALE GENOMIC DNA]</scope>
    <source>
        <strain evidence="11 12">AC13</strain>
    </source>
</reference>
<evidence type="ECO:0000256" key="5">
    <source>
        <dbReference type="ARBA" id="ARBA00023125"/>
    </source>
</evidence>
<name>A0A2T6G0W9_9BACL</name>
<keyword evidence="3" id="KW-0902">Two-component regulatory system</keyword>
<feature type="DNA-binding region" description="OmpR/PhoB-type" evidence="8">
    <location>
        <begin position="128"/>
        <end position="227"/>
    </location>
</feature>
<dbReference type="InterPro" id="IPR036388">
    <property type="entry name" value="WH-like_DNA-bd_sf"/>
</dbReference>
<feature type="domain" description="Response regulatory" evidence="9">
    <location>
        <begin position="4"/>
        <end position="116"/>
    </location>
</feature>
<dbReference type="PROSITE" id="PS50110">
    <property type="entry name" value="RESPONSE_REGULATORY"/>
    <property type="match status" value="1"/>
</dbReference>
<proteinExistence type="predicted"/>
<dbReference type="CDD" id="cd17574">
    <property type="entry name" value="REC_OmpR"/>
    <property type="match status" value="1"/>
</dbReference>
<dbReference type="SMART" id="SM00448">
    <property type="entry name" value="REC"/>
    <property type="match status" value="1"/>
</dbReference>
<dbReference type="FunFam" id="1.10.10.10:FF:000018">
    <property type="entry name" value="DNA-binding response regulator ResD"/>
    <property type="match status" value="1"/>
</dbReference>
<dbReference type="InterPro" id="IPR011006">
    <property type="entry name" value="CheY-like_superfamily"/>
</dbReference>